<dbReference type="PANTHER" id="PTHR23512">
    <property type="entry name" value="MAJOR FACILITATOR SUPERFAMILY DOMAIN-CONTAINING PROTEIN 1"/>
    <property type="match status" value="1"/>
</dbReference>
<comment type="catalytic activity">
    <reaction evidence="11">
        <text>L-alpha-aminoacyl-L-histidine(out) = L-alpha-aminoacyl-L-histidine(in)</text>
        <dbReference type="Rhea" id="RHEA:79375"/>
        <dbReference type="ChEBI" id="CHEBI:229967"/>
    </reaction>
</comment>
<evidence type="ECO:0000256" key="2">
    <source>
        <dbReference type="ARBA" id="ARBA00008335"/>
    </source>
</evidence>
<feature type="transmembrane region" description="Helical" evidence="25">
    <location>
        <begin position="38"/>
        <end position="60"/>
    </location>
</feature>
<proteinExistence type="inferred from homology"/>
<evidence type="ECO:0000256" key="11">
    <source>
        <dbReference type="ARBA" id="ARBA00044884"/>
    </source>
</evidence>
<comment type="function">
    <text evidence="23">Lysosomal dipeptide uniporter that selectively exports lysine, arginine or histidine-containing dipeptides with a net positive charge from the lysosome lumen into the cytosol. Could play a role in a specific type of protein O-glycosylation indirectly regulating macrophages migration and tissue invasion. Also essential for liver homeostasis.</text>
</comment>
<evidence type="ECO:0000256" key="25">
    <source>
        <dbReference type="SAM" id="Phobius"/>
    </source>
</evidence>
<comment type="catalytic activity">
    <reaction evidence="13">
        <text>L-alpha-aminoacyl-L-lysine(out) = L-alpha-aminoacyl-L-lysine(in)</text>
        <dbReference type="Rhea" id="RHEA:79383"/>
        <dbReference type="ChEBI" id="CHEBI:229966"/>
    </reaction>
</comment>
<feature type="transmembrane region" description="Helical" evidence="25">
    <location>
        <begin position="72"/>
        <end position="90"/>
    </location>
</feature>
<keyword evidence="4 25" id="KW-0812">Transmembrane</keyword>
<comment type="catalytic activity">
    <reaction evidence="19">
        <text>L-alanyl-L-lysine(out) = L-alanyl-L-lysine(in)</text>
        <dbReference type="Rhea" id="RHEA:79415"/>
        <dbReference type="ChEBI" id="CHEBI:192470"/>
    </reaction>
</comment>
<comment type="catalytic activity">
    <reaction evidence="12">
        <text>L-lysyl-L-alpha-amino acid(out) = L-lysyl-L-alpha-amino acid(in)</text>
        <dbReference type="Rhea" id="RHEA:79387"/>
        <dbReference type="ChEBI" id="CHEBI:229965"/>
    </reaction>
</comment>
<keyword evidence="3" id="KW-0813">Transport</keyword>
<evidence type="ECO:0000256" key="14">
    <source>
        <dbReference type="ARBA" id="ARBA00044898"/>
    </source>
</evidence>
<dbReference type="EMBL" id="BDIP01001841">
    <property type="protein sequence ID" value="GIQ85242.1"/>
    <property type="molecule type" value="Genomic_DNA"/>
</dbReference>
<comment type="similarity">
    <text evidence="2">Belongs to the major facilitator superfamily.</text>
</comment>
<feature type="non-terminal residue" evidence="27">
    <location>
        <position position="1"/>
    </location>
</feature>
<dbReference type="GO" id="GO:0005765">
    <property type="term" value="C:lysosomal membrane"/>
    <property type="evidence" value="ECO:0007669"/>
    <property type="project" value="UniProtKB-SubCell"/>
</dbReference>
<comment type="catalytic activity">
    <reaction evidence="14">
        <text>L-aspartyl-L-lysine(out) = L-aspartyl-L-lysine(in)</text>
        <dbReference type="Rhea" id="RHEA:79411"/>
        <dbReference type="ChEBI" id="CHEBI:229953"/>
    </reaction>
</comment>
<sequence>MQPVAGTLSDRVSLRVLLVTACATAASGSLLFCYANVFGIIILGRVLVAIGASLVTLSNLKLSSNWFSLKSYPYCLGIVMVFGGLGSFIASSPLQYLAARFGWRPVFLSNSLILLVMGVVIQMSC</sequence>
<keyword evidence="28" id="KW-1185">Reference proteome</keyword>
<evidence type="ECO:0000256" key="1">
    <source>
        <dbReference type="ARBA" id="ARBA00004155"/>
    </source>
</evidence>
<dbReference type="InterPro" id="IPR036259">
    <property type="entry name" value="MFS_trans_sf"/>
</dbReference>
<feature type="domain" description="Major facilitator superfamily (MFS) profile" evidence="26">
    <location>
        <begin position="1"/>
        <end position="125"/>
    </location>
</feature>
<gene>
    <name evidence="27" type="ORF">KIPB_006880</name>
</gene>
<evidence type="ECO:0000256" key="4">
    <source>
        <dbReference type="ARBA" id="ARBA00022692"/>
    </source>
</evidence>
<comment type="catalytic activity">
    <reaction evidence="8">
        <text>L-lysyl-L-alanine(out) = L-lysyl-L-alanine(in)</text>
        <dbReference type="Rhea" id="RHEA:79399"/>
        <dbReference type="ChEBI" id="CHEBI:229954"/>
    </reaction>
</comment>
<comment type="catalytic activity">
    <reaction evidence="15">
        <text>L-arginyl-L-alpha-amino acid(out) = L-arginyl-L-alpha-amino acid(in)</text>
        <dbReference type="Rhea" id="RHEA:79371"/>
        <dbReference type="ChEBI" id="CHEBI:84315"/>
    </reaction>
</comment>
<evidence type="ECO:0000313" key="27">
    <source>
        <dbReference type="EMBL" id="GIQ85242.1"/>
    </source>
</evidence>
<dbReference type="OrthoDB" id="424834at2759"/>
<evidence type="ECO:0000256" key="23">
    <source>
        <dbReference type="ARBA" id="ARBA00045709"/>
    </source>
</evidence>
<evidence type="ECO:0000313" key="28">
    <source>
        <dbReference type="Proteomes" id="UP000265618"/>
    </source>
</evidence>
<evidence type="ECO:0000256" key="18">
    <source>
        <dbReference type="ARBA" id="ARBA00044912"/>
    </source>
</evidence>
<dbReference type="Proteomes" id="UP000265618">
    <property type="component" value="Unassembled WGS sequence"/>
</dbReference>
<evidence type="ECO:0000256" key="6">
    <source>
        <dbReference type="ARBA" id="ARBA00023136"/>
    </source>
</evidence>
<keyword evidence="7" id="KW-0458">Lysosome</keyword>
<evidence type="ECO:0000256" key="12">
    <source>
        <dbReference type="ARBA" id="ARBA00044891"/>
    </source>
</evidence>
<evidence type="ECO:0000256" key="22">
    <source>
        <dbReference type="ARBA" id="ARBA00045018"/>
    </source>
</evidence>
<evidence type="ECO:0000256" key="7">
    <source>
        <dbReference type="ARBA" id="ARBA00023228"/>
    </source>
</evidence>
<accession>A0A9K3GJK2</accession>
<dbReference type="SUPFAM" id="SSF103473">
    <property type="entry name" value="MFS general substrate transporter"/>
    <property type="match status" value="1"/>
</dbReference>
<comment type="catalytic activity">
    <reaction evidence="18">
        <text>L-histidyl-L-alpha-amino acid(out) = L-histidyl-L-alpha-amino acid(in)</text>
        <dbReference type="Rhea" id="RHEA:79379"/>
        <dbReference type="ChEBI" id="CHEBI:229964"/>
    </reaction>
</comment>
<evidence type="ECO:0000256" key="10">
    <source>
        <dbReference type="ARBA" id="ARBA00044881"/>
    </source>
</evidence>
<comment type="catalytic activity">
    <reaction evidence="16">
        <text>L-lysyl-L-lysine(out) = L-lysyl-L-lysine(in)</text>
        <dbReference type="Rhea" id="RHEA:79403"/>
        <dbReference type="ChEBI" id="CHEBI:229956"/>
    </reaction>
</comment>
<evidence type="ECO:0000256" key="5">
    <source>
        <dbReference type="ARBA" id="ARBA00022989"/>
    </source>
</evidence>
<comment type="catalytic activity">
    <reaction evidence="9">
        <text>L-histidyl-glycine(out) = L-histidyl-glycine(in)</text>
        <dbReference type="Rhea" id="RHEA:79395"/>
        <dbReference type="ChEBI" id="CHEBI:229957"/>
    </reaction>
</comment>
<feature type="transmembrane region" description="Helical" evidence="25">
    <location>
        <begin position="12"/>
        <end position="32"/>
    </location>
</feature>
<evidence type="ECO:0000256" key="19">
    <source>
        <dbReference type="ARBA" id="ARBA00044919"/>
    </source>
</evidence>
<dbReference type="InterPro" id="IPR020846">
    <property type="entry name" value="MFS_dom"/>
</dbReference>
<dbReference type="InterPro" id="IPR011701">
    <property type="entry name" value="MFS"/>
</dbReference>
<dbReference type="Gene3D" id="1.20.1250.20">
    <property type="entry name" value="MFS general substrate transporter like domains"/>
    <property type="match status" value="1"/>
</dbReference>
<comment type="catalytic activity">
    <reaction evidence="20">
        <text>L-lysyl-glycine(out) = L-lysyl-glycine(in)</text>
        <dbReference type="Rhea" id="RHEA:79407"/>
        <dbReference type="ChEBI" id="CHEBI:191202"/>
    </reaction>
</comment>
<dbReference type="GO" id="GO:0022857">
    <property type="term" value="F:transmembrane transporter activity"/>
    <property type="evidence" value="ECO:0007669"/>
    <property type="project" value="InterPro"/>
</dbReference>
<evidence type="ECO:0000256" key="16">
    <source>
        <dbReference type="ARBA" id="ARBA00044900"/>
    </source>
</evidence>
<dbReference type="AlphaFoldDB" id="A0A9K3GJK2"/>
<evidence type="ECO:0000256" key="9">
    <source>
        <dbReference type="ARBA" id="ARBA00044878"/>
    </source>
</evidence>
<evidence type="ECO:0000256" key="17">
    <source>
        <dbReference type="ARBA" id="ARBA00044903"/>
    </source>
</evidence>
<dbReference type="PROSITE" id="PS50850">
    <property type="entry name" value="MFS"/>
    <property type="match status" value="1"/>
</dbReference>
<evidence type="ECO:0000256" key="8">
    <source>
        <dbReference type="ARBA" id="ARBA00044876"/>
    </source>
</evidence>
<evidence type="ECO:0000256" key="13">
    <source>
        <dbReference type="ARBA" id="ARBA00044893"/>
    </source>
</evidence>
<comment type="subunit">
    <text evidence="24">Homodimer. Interacts with lysosomal protein GLMP (via lumenal domain); the interaction starts while both proteins are still in the endoplasmic reticulum and is required for stabilization of MFSD1 in lysosomes but has no direct effect on its targeting to lysosomes or transporter activity.</text>
</comment>
<dbReference type="InterPro" id="IPR052187">
    <property type="entry name" value="MFSD1"/>
</dbReference>
<evidence type="ECO:0000259" key="26">
    <source>
        <dbReference type="PROSITE" id="PS50850"/>
    </source>
</evidence>
<evidence type="ECO:0000256" key="24">
    <source>
        <dbReference type="ARBA" id="ARBA00046376"/>
    </source>
</evidence>
<evidence type="ECO:0000256" key="21">
    <source>
        <dbReference type="ARBA" id="ARBA00044985"/>
    </source>
</evidence>
<comment type="catalytic activity">
    <reaction evidence="17">
        <text>L-arginyl-glycine(out) = L-arginyl-glycine(in)</text>
        <dbReference type="Rhea" id="RHEA:79391"/>
        <dbReference type="ChEBI" id="CHEBI:229955"/>
    </reaction>
</comment>
<evidence type="ECO:0000256" key="15">
    <source>
        <dbReference type="ARBA" id="ARBA00044899"/>
    </source>
</evidence>
<dbReference type="PANTHER" id="PTHR23512:SF3">
    <property type="entry name" value="MAJOR FACILITATOR SUPERFAMILY DOMAIN-CONTAINING PROTEIN 1"/>
    <property type="match status" value="1"/>
</dbReference>
<reference evidence="27 28" key="1">
    <citation type="journal article" date="2018" name="PLoS ONE">
        <title>The draft genome of Kipferlia bialata reveals reductive genome evolution in fornicate parasites.</title>
        <authorList>
            <person name="Tanifuji G."/>
            <person name="Takabayashi S."/>
            <person name="Kume K."/>
            <person name="Takagi M."/>
            <person name="Nakayama T."/>
            <person name="Kamikawa R."/>
            <person name="Inagaki Y."/>
            <person name="Hashimoto T."/>
        </authorList>
    </citation>
    <scope>NUCLEOTIDE SEQUENCE [LARGE SCALE GENOMIC DNA]</scope>
    <source>
        <strain evidence="27">NY0173</strain>
    </source>
</reference>
<comment type="caution">
    <text evidence="27">The sequence shown here is derived from an EMBL/GenBank/DDBJ whole genome shotgun (WGS) entry which is preliminary data.</text>
</comment>
<dbReference type="Pfam" id="PF07690">
    <property type="entry name" value="MFS_1"/>
    <property type="match status" value="1"/>
</dbReference>
<comment type="subcellular location">
    <subcellularLocation>
        <location evidence="1">Lysosome membrane</location>
        <topology evidence="1">Multi-pass membrane protein</topology>
    </subcellularLocation>
</comment>
<keyword evidence="6 25" id="KW-0472">Membrane</keyword>
<evidence type="ECO:0000256" key="20">
    <source>
        <dbReference type="ARBA" id="ARBA00044924"/>
    </source>
</evidence>
<name>A0A9K3GJK2_9EUKA</name>
<protein>
    <recommendedName>
        <fullName evidence="21">Lysosomal dipeptide transporter MFSD1</fullName>
    </recommendedName>
    <alternativeName>
        <fullName evidence="22">Major facilitator superfamily domain-containing protein 1</fullName>
    </alternativeName>
</protein>
<organism evidence="27 28">
    <name type="scientific">Kipferlia bialata</name>
    <dbReference type="NCBI Taxonomy" id="797122"/>
    <lineage>
        <taxon>Eukaryota</taxon>
        <taxon>Metamonada</taxon>
        <taxon>Carpediemonas-like organisms</taxon>
        <taxon>Kipferlia</taxon>
    </lineage>
</organism>
<evidence type="ECO:0000256" key="3">
    <source>
        <dbReference type="ARBA" id="ARBA00022448"/>
    </source>
</evidence>
<keyword evidence="5 25" id="KW-1133">Transmembrane helix</keyword>
<comment type="catalytic activity">
    <reaction evidence="10">
        <text>L-alpha-aminoacyl-L-arginine(out) = L-alpha-aminoacyl-L-arginine(in)</text>
        <dbReference type="Rhea" id="RHEA:79367"/>
        <dbReference type="ChEBI" id="CHEBI:229968"/>
    </reaction>
</comment>
<feature type="transmembrane region" description="Helical" evidence="25">
    <location>
        <begin position="102"/>
        <end position="121"/>
    </location>
</feature>